<dbReference type="PANTHER" id="PTHR42879:SF2">
    <property type="entry name" value="3-OXOACYL-[ACYL-CARRIER-PROTEIN] REDUCTASE FABG"/>
    <property type="match status" value="1"/>
</dbReference>
<dbReference type="InterPro" id="IPR050259">
    <property type="entry name" value="SDR"/>
</dbReference>
<reference evidence="4" key="2">
    <citation type="submission" date="2022-09" db="EMBL/GenBank/DDBJ databases">
        <title>Aerococcus urinae taxonomy study.</title>
        <authorList>
            <person name="Christensen J."/>
            <person name="Senneby E."/>
        </authorList>
    </citation>
    <scope>NUCLEOTIDE SEQUENCE</scope>
    <source>
        <strain evidence="4">NLD-066-U95</strain>
    </source>
</reference>
<dbReference type="OrthoDB" id="9803333at2"/>
<name>A0A0X8FGZ7_9LACT</name>
<dbReference type="AlphaFoldDB" id="A0A0X8FGZ7"/>
<evidence type="ECO:0000313" key="4">
    <source>
        <dbReference type="EMBL" id="MCY3052848.1"/>
    </source>
</evidence>
<dbReference type="FunFam" id="3.40.50.720:FF:000084">
    <property type="entry name" value="Short-chain dehydrogenase reductase"/>
    <property type="match status" value="1"/>
</dbReference>
<dbReference type="GO" id="GO:0008206">
    <property type="term" value="P:bile acid metabolic process"/>
    <property type="evidence" value="ECO:0007669"/>
    <property type="project" value="UniProtKB-ARBA"/>
</dbReference>
<evidence type="ECO:0000256" key="3">
    <source>
        <dbReference type="RuleBase" id="RU000363"/>
    </source>
</evidence>
<dbReference type="InterPro" id="IPR036291">
    <property type="entry name" value="NAD(P)-bd_dom_sf"/>
</dbReference>
<evidence type="ECO:0000256" key="1">
    <source>
        <dbReference type="ARBA" id="ARBA00006484"/>
    </source>
</evidence>
<evidence type="ECO:0000313" key="5">
    <source>
        <dbReference type="EMBL" id="QPS01937.1"/>
    </source>
</evidence>
<keyword evidence="2" id="KW-0560">Oxidoreductase</keyword>
<reference evidence="5 6" key="1">
    <citation type="submission" date="2020-12" db="EMBL/GenBank/DDBJ databases">
        <title>FDA dAtabase for Regulatory Grade micrObial Sequences (FDA-ARGOS): Supporting development and validation of Infectious Disease Dx tests.</title>
        <authorList>
            <person name="Sproer C."/>
            <person name="Gronow S."/>
            <person name="Severitt S."/>
            <person name="Schroder I."/>
            <person name="Tallon L."/>
            <person name="Sadzewicz L."/>
            <person name="Zhao X."/>
            <person name="Boylan J."/>
            <person name="Ott S."/>
            <person name="Bowen H."/>
            <person name="Vavikolanu K."/>
            <person name="Mehta A."/>
            <person name="Aluvathingal J."/>
            <person name="Nadendla S."/>
            <person name="Lowell S."/>
            <person name="Myers T."/>
            <person name="Yan Y."/>
            <person name="Sichtig H."/>
        </authorList>
    </citation>
    <scope>NUCLEOTIDE SEQUENCE [LARGE SCALE GENOMIC DNA]</scope>
    <source>
        <strain evidence="5 6">FDAARGOS_911</strain>
    </source>
</reference>
<evidence type="ECO:0000313" key="7">
    <source>
        <dbReference type="Proteomes" id="UP001069145"/>
    </source>
</evidence>
<dbReference type="PANTHER" id="PTHR42879">
    <property type="entry name" value="3-OXOACYL-(ACYL-CARRIER-PROTEIN) REDUCTASE"/>
    <property type="match status" value="1"/>
</dbReference>
<dbReference type="EMBL" id="JAOTML010000002">
    <property type="protein sequence ID" value="MCY3052848.1"/>
    <property type="molecule type" value="Genomic_DNA"/>
</dbReference>
<gene>
    <name evidence="5" type="ORF">I6G68_02350</name>
    <name evidence="4" type="ORF">ODY43_02505</name>
</gene>
<dbReference type="Pfam" id="PF00106">
    <property type="entry name" value="adh_short"/>
    <property type="match status" value="1"/>
</dbReference>
<dbReference type="InterPro" id="IPR002347">
    <property type="entry name" value="SDR_fam"/>
</dbReference>
<evidence type="ECO:0000313" key="6">
    <source>
        <dbReference type="Proteomes" id="UP000594771"/>
    </source>
</evidence>
<sequence>MANTNRVVVVTGGGSGIGLAIAKSFAENGDKVAILGRTKEKLDKAAEGHENLYGFPCDIQVEDEVKETTEAIAKELGDIDVLVNNAGLQRIHSVEDFPLSDWDQVIGTILTGTFLMTKYSLPYMTKNEWGRVITISSGHGRRPDKYKSAYVAAKHGQIGFTNTVAMEYAQAGVTANSILPGATNTDLIQNQLGDLAEKDGTSKQEALETHILGAQWMKELIEPEEIGALAVFLASDGAAKITGEAIGITGGE</sequence>
<keyword evidence="7" id="KW-1185">Reference proteome</keyword>
<protein>
    <submittedName>
        <fullName evidence="5">SDR family NAD(P)-dependent oxidoreductase</fullName>
    </submittedName>
</protein>
<dbReference type="Gene3D" id="3.40.50.720">
    <property type="entry name" value="NAD(P)-binding Rossmann-like Domain"/>
    <property type="match status" value="1"/>
</dbReference>
<dbReference type="GeneID" id="35767930"/>
<evidence type="ECO:0000256" key="2">
    <source>
        <dbReference type="ARBA" id="ARBA00023002"/>
    </source>
</evidence>
<dbReference type="GO" id="GO:0016491">
    <property type="term" value="F:oxidoreductase activity"/>
    <property type="evidence" value="ECO:0007669"/>
    <property type="project" value="UniProtKB-KW"/>
</dbReference>
<dbReference type="PRINTS" id="PR00081">
    <property type="entry name" value="GDHRDH"/>
</dbReference>
<dbReference type="RefSeq" id="WP_060778788.1">
    <property type="nucleotide sequence ID" value="NZ_CAJHLF010000004.1"/>
</dbReference>
<dbReference type="PRINTS" id="PR00080">
    <property type="entry name" value="SDRFAMILY"/>
</dbReference>
<proteinExistence type="inferred from homology"/>
<dbReference type="KEGG" id="aun:AWM73_07665"/>
<organism evidence="5 6">
    <name type="scientific">Aerococcus urinae</name>
    <dbReference type="NCBI Taxonomy" id="1376"/>
    <lineage>
        <taxon>Bacteria</taxon>
        <taxon>Bacillati</taxon>
        <taxon>Bacillota</taxon>
        <taxon>Bacilli</taxon>
        <taxon>Lactobacillales</taxon>
        <taxon>Aerococcaceae</taxon>
        <taxon>Aerococcus</taxon>
    </lineage>
</organism>
<comment type="similarity">
    <text evidence="1 3">Belongs to the short-chain dehydrogenases/reductases (SDR) family.</text>
</comment>
<dbReference type="EMBL" id="CP065662">
    <property type="protein sequence ID" value="QPS01937.1"/>
    <property type="molecule type" value="Genomic_DNA"/>
</dbReference>
<dbReference type="Proteomes" id="UP001069145">
    <property type="component" value="Unassembled WGS sequence"/>
</dbReference>
<accession>A0A0X8FGZ7</accession>
<dbReference type="SUPFAM" id="SSF51735">
    <property type="entry name" value="NAD(P)-binding Rossmann-fold domains"/>
    <property type="match status" value="1"/>
</dbReference>
<dbReference type="Proteomes" id="UP000594771">
    <property type="component" value="Chromosome"/>
</dbReference>